<evidence type="ECO:0000313" key="2">
    <source>
        <dbReference type="Proteomes" id="UP000194153"/>
    </source>
</evidence>
<accession>A0ABQ0MI63</accession>
<keyword evidence="2" id="KW-1185">Reference proteome</keyword>
<sequence length="51" mass="5842">MAGADIVTSARTKQKKDKLRTRPHFLLHRMLTKESAFTIPLMFLLPISVTM</sequence>
<reference evidence="2" key="2">
    <citation type="submission" date="2017-05" db="EMBL/GenBank/DDBJ databases">
        <title>Draft genome sequence of Geobacter pelophilus, a iron(III)-reducing bacteria.</title>
        <authorList>
            <person name="Aoyagi T."/>
            <person name="Koike H."/>
            <person name="Morita T."/>
            <person name="Sato Y."/>
            <person name="Habe H."/>
            <person name="Hori T."/>
        </authorList>
    </citation>
    <scope>NUCLEOTIDE SEQUENCE [LARGE SCALE GENOMIC DNA]</scope>
    <source>
        <strain evidence="2">Drf2</strain>
    </source>
</reference>
<organism evidence="1 2">
    <name type="scientific">Geoanaerobacter pelophilus</name>
    <dbReference type="NCBI Taxonomy" id="60036"/>
    <lineage>
        <taxon>Bacteria</taxon>
        <taxon>Pseudomonadati</taxon>
        <taxon>Thermodesulfobacteriota</taxon>
        <taxon>Desulfuromonadia</taxon>
        <taxon>Geobacterales</taxon>
        <taxon>Geobacteraceae</taxon>
        <taxon>Geoanaerobacter</taxon>
    </lineage>
</organism>
<protein>
    <submittedName>
        <fullName evidence="1">Uncharacterized protein</fullName>
    </submittedName>
</protein>
<dbReference type="Proteomes" id="UP000194153">
    <property type="component" value="Unassembled WGS sequence"/>
</dbReference>
<gene>
    <name evidence="1" type="ORF">GPEL0_01r2180</name>
</gene>
<comment type="caution">
    <text evidence="1">The sequence shown here is derived from an EMBL/GenBank/DDBJ whole genome shotgun (WGS) entry which is preliminary data.</text>
</comment>
<dbReference type="EMBL" id="BDQG01000001">
    <property type="protein sequence ID" value="GAW66703.1"/>
    <property type="molecule type" value="Genomic_DNA"/>
</dbReference>
<name>A0ABQ0MI63_9BACT</name>
<reference evidence="1 2" key="1">
    <citation type="submission" date="2017-04" db="EMBL/GenBank/DDBJ databases">
        <authorList>
            <consortium name="Geobacter pelophilus Genome Sequencing"/>
            <person name="Aoyagi T."/>
            <person name="Koike H."/>
            <person name="Hori T."/>
        </authorList>
    </citation>
    <scope>NUCLEOTIDE SEQUENCE [LARGE SCALE GENOMIC DNA]</scope>
    <source>
        <strain evidence="1 2">Drf2</strain>
    </source>
</reference>
<proteinExistence type="predicted"/>
<evidence type="ECO:0000313" key="1">
    <source>
        <dbReference type="EMBL" id="GAW66703.1"/>
    </source>
</evidence>